<protein>
    <submittedName>
        <fullName evidence="1">AlpA family transcriptional regulator</fullName>
    </submittedName>
</protein>
<proteinExistence type="predicted"/>
<sequence length="89" mass="9758">MSYPTINSRTATLQQTANYDTLPDAVLIRPKQLVASGLVPFSIVTVWRKAKAGTFPSPVKVTPAITAWKLGDVREWLKDPANYKAEVSA</sequence>
<dbReference type="InterPro" id="IPR010260">
    <property type="entry name" value="AlpA"/>
</dbReference>
<dbReference type="AlphaFoldDB" id="A0A2T0XFH9"/>
<reference evidence="1 2" key="1">
    <citation type="submission" date="2018-03" db="EMBL/GenBank/DDBJ databases">
        <title>Genomic Encyclopedia of Type Strains, Phase III (KMG-III): the genomes of soil and plant-associated and newly described type strains.</title>
        <authorList>
            <person name="Whitman W."/>
        </authorList>
    </citation>
    <scope>NUCLEOTIDE SEQUENCE [LARGE SCALE GENOMIC DNA]</scope>
    <source>
        <strain evidence="1 2">MWH-P2sevCIIIb</strain>
    </source>
</reference>
<keyword evidence="2" id="KW-1185">Reference proteome</keyword>
<dbReference type="Gene3D" id="1.10.238.160">
    <property type="match status" value="1"/>
</dbReference>
<evidence type="ECO:0000313" key="2">
    <source>
        <dbReference type="Proteomes" id="UP000238308"/>
    </source>
</evidence>
<dbReference type="RefSeq" id="WP_106228000.1">
    <property type="nucleotide sequence ID" value="NZ_PVTV01000014.1"/>
</dbReference>
<comment type="caution">
    <text evidence="1">The sequence shown here is derived from an EMBL/GenBank/DDBJ whole genome shotgun (WGS) entry which is preliminary data.</text>
</comment>
<dbReference type="OrthoDB" id="8527558at2"/>
<dbReference type="Pfam" id="PF05930">
    <property type="entry name" value="Phage_AlpA"/>
    <property type="match status" value="1"/>
</dbReference>
<dbReference type="Proteomes" id="UP000238308">
    <property type="component" value="Unassembled WGS sequence"/>
</dbReference>
<evidence type="ECO:0000313" key="1">
    <source>
        <dbReference type="EMBL" id="PRY97708.1"/>
    </source>
</evidence>
<name>A0A2T0XFH9_9BURK</name>
<accession>A0A2T0XFH9</accession>
<gene>
    <name evidence="1" type="ORF">BCM14_2172</name>
</gene>
<organism evidence="1 2">
    <name type="scientific">Jezberella montanilacus</name>
    <dbReference type="NCBI Taxonomy" id="323426"/>
    <lineage>
        <taxon>Bacteria</taxon>
        <taxon>Pseudomonadati</taxon>
        <taxon>Pseudomonadota</taxon>
        <taxon>Betaproteobacteria</taxon>
        <taxon>Burkholderiales</taxon>
        <taxon>Alcaligenaceae</taxon>
        <taxon>Jezberella</taxon>
    </lineage>
</organism>
<dbReference type="EMBL" id="PVTV01000014">
    <property type="protein sequence ID" value="PRY97708.1"/>
    <property type="molecule type" value="Genomic_DNA"/>
</dbReference>